<organism evidence="12">
    <name type="scientific">Schistosoma curassoni</name>
    <dbReference type="NCBI Taxonomy" id="6186"/>
    <lineage>
        <taxon>Eukaryota</taxon>
        <taxon>Metazoa</taxon>
        <taxon>Spiralia</taxon>
        <taxon>Lophotrochozoa</taxon>
        <taxon>Platyhelminthes</taxon>
        <taxon>Trematoda</taxon>
        <taxon>Digenea</taxon>
        <taxon>Strigeidida</taxon>
        <taxon>Schistosomatoidea</taxon>
        <taxon>Schistosomatidae</taxon>
        <taxon>Schistosoma</taxon>
    </lineage>
</organism>
<proteinExistence type="inferred from homology"/>
<keyword evidence="3" id="KW-1003">Cell membrane</keyword>
<keyword evidence="5" id="KW-1133">Transmembrane helix</keyword>
<keyword evidence="11" id="KW-1185">Reference proteome</keyword>
<dbReference type="STRING" id="6186.A0A183L192"/>
<evidence type="ECO:0000256" key="9">
    <source>
        <dbReference type="RuleBase" id="RU010713"/>
    </source>
</evidence>
<dbReference type="EMBL" id="UZAK01045753">
    <property type="protein sequence ID" value="VDP74300.1"/>
    <property type="molecule type" value="Genomic_DNA"/>
</dbReference>
<sequence>MVISKLAFDTKDIKHWNEYGFSVIYINFSVTIMFESSVLNGLTRLSIEIGSSKSRTHDDFIDRINHSYTTVLMICTLVIMGRQFIGKPIACWTPNEFISAQVEYATLVCWVTSTYFISSDQPTIPSDLSLRR</sequence>
<keyword evidence="7" id="KW-0472">Membrane</keyword>
<evidence type="ECO:0000256" key="6">
    <source>
        <dbReference type="ARBA" id="ARBA00023065"/>
    </source>
</evidence>
<dbReference type="WBParaSite" id="SCUD_0002109401-mRNA-1">
    <property type="protein sequence ID" value="SCUD_0002109401-mRNA-1"/>
    <property type="gene ID" value="SCUD_0002109401"/>
</dbReference>
<dbReference type="PANTHER" id="PTHR11893">
    <property type="entry name" value="INNEXIN"/>
    <property type="match status" value="1"/>
</dbReference>
<dbReference type="GO" id="GO:0034220">
    <property type="term" value="P:monoatomic ion transmembrane transport"/>
    <property type="evidence" value="ECO:0007669"/>
    <property type="project" value="UniProtKB-KW"/>
</dbReference>
<dbReference type="InterPro" id="IPR000990">
    <property type="entry name" value="Innexin"/>
</dbReference>
<keyword evidence="4" id="KW-0812">Transmembrane</keyword>
<dbReference type="Proteomes" id="UP000279833">
    <property type="component" value="Unassembled WGS sequence"/>
</dbReference>
<gene>
    <name evidence="9" type="primary">inx</name>
    <name evidence="10" type="ORF">SCUD_LOCUS21091</name>
</gene>
<protein>
    <recommendedName>
        <fullName evidence="9">Innexin</fullName>
    </recommendedName>
</protein>
<accession>A0A183L192</accession>
<evidence type="ECO:0000256" key="4">
    <source>
        <dbReference type="ARBA" id="ARBA00022692"/>
    </source>
</evidence>
<dbReference type="PANTHER" id="PTHR11893:SF36">
    <property type="entry name" value="INNEXIN-5"/>
    <property type="match status" value="1"/>
</dbReference>
<dbReference type="AlphaFoldDB" id="A0A183L192"/>
<dbReference type="GO" id="GO:0005886">
    <property type="term" value="C:plasma membrane"/>
    <property type="evidence" value="ECO:0007669"/>
    <property type="project" value="UniProtKB-SubCell"/>
</dbReference>
<evidence type="ECO:0000256" key="7">
    <source>
        <dbReference type="ARBA" id="ARBA00023136"/>
    </source>
</evidence>
<comment type="similarity">
    <text evidence="9">Belongs to the pannexin family.</text>
</comment>
<evidence type="ECO:0000256" key="3">
    <source>
        <dbReference type="ARBA" id="ARBA00022475"/>
    </source>
</evidence>
<comment type="subcellular location">
    <subcellularLocation>
        <location evidence="1 9">Cell membrane</location>
        <topology evidence="1 9">Multi-pass membrane protein</topology>
    </subcellularLocation>
</comment>
<dbReference type="PROSITE" id="PS51013">
    <property type="entry name" value="PANNEXIN"/>
    <property type="match status" value="1"/>
</dbReference>
<reference evidence="10 11" key="2">
    <citation type="submission" date="2018-11" db="EMBL/GenBank/DDBJ databases">
        <authorList>
            <consortium name="Pathogen Informatics"/>
        </authorList>
    </citation>
    <scope>NUCLEOTIDE SEQUENCE [LARGE SCALE GENOMIC DNA]</scope>
    <source>
        <strain evidence="10">Dakar</strain>
        <strain evidence="11">Dakar, Senegal</strain>
    </source>
</reference>
<evidence type="ECO:0000256" key="8">
    <source>
        <dbReference type="ARBA" id="ARBA00023303"/>
    </source>
</evidence>
<reference evidence="12" key="1">
    <citation type="submission" date="2016-06" db="UniProtKB">
        <authorList>
            <consortium name="WormBaseParasite"/>
        </authorList>
    </citation>
    <scope>IDENTIFICATION</scope>
</reference>
<keyword evidence="6 9" id="KW-0406">Ion transport</keyword>
<evidence type="ECO:0000256" key="5">
    <source>
        <dbReference type="ARBA" id="ARBA00022989"/>
    </source>
</evidence>
<dbReference type="GO" id="GO:0005921">
    <property type="term" value="C:gap junction"/>
    <property type="evidence" value="ECO:0007669"/>
    <property type="project" value="UniProtKB-UniRule"/>
</dbReference>
<keyword evidence="2 9" id="KW-0813">Transport</keyword>
<evidence type="ECO:0000313" key="11">
    <source>
        <dbReference type="Proteomes" id="UP000279833"/>
    </source>
</evidence>
<evidence type="ECO:0000256" key="1">
    <source>
        <dbReference type="ARBA" id="ARBA00004651"/>
    </source>
</evidence>
<evidence type="ECO:0000313" key="10">
    <source>
        <dbReference type="EMBL" id="VDP74300.1"/>
    </source>
</evidence>
<comment type="function">
    <text evidence="9">Structural component of the gap junctions.</text>
</comment>
<keyword evidence="8 9" id="KW-0407">Ion channel</keyword>
<name>A0A183L192_9TREM</name>
<evidence type="ECO:0000256" key="2">
    <source>
        <dbReference type="ARBA" id="ARBA00022448"/>
    </source>
</evidence>
<evidence type="ECO:0000313" key="12">
    <source>
        <dbReference type="WBParaSite" id="SCUD_0002109401-mRNA-1"/>
    </source>
</evidence>
<dbReference type="Pfam" id="PF00876">
    <property type="entry name" value="Innexin"/>
    <property type="match status" value="1"/>
</dbReference>